<dbReference type="InterPro" id="IPR018391">
    <property type="entry name" value="PQQ_b-propeller_rpt"/>
</dbReference>
<keyword evidence="2 4" id="KW-0472">Membrane</keyword>
<dbReference type="Gene3D" id="2.130.10.10">
    <property type="entry name" value="YVTN repeat-like/Quinoprotein amine dehydrogenase"/>
    <property type="match status" value="1"/>
</dbReference>
<dbReference type="Pfam" id="PF13360">
    <property type="entry name" value="PQQ_2"/>
    <property type="match status" value="1"/>
</dbReference>
<keyword evidence="7" id="KW-1185">Reference proteome</keyword>
<reference evidence="6 7" key="1">
    <citation type="submission" date="2020-04" db="EMBL/GenBank/DDBJ databases">
        <authorList>
            <person name="De Canck E."/>
        </authorList>
    </citation>
    <scope>NUCLEOTIDE SEQUENCE [LARGE SCALE GENOMIC DNA]</scope>
    <source>
        <strain evidence="6 7">LMG 28138</strain>
    </source>
</reference>
<comment type="subcellular location">
    <subcellularLocation>
        <location evidence="4">Cell outer membrane</location>
    </subcellularLocation>
</comment>
<keyword evidence="1 4" id="KW-0732">Signal</keyword>
<dbReference type="InterPro" id="IPR015943">
    <property type="entry name" value="WD40/YVTN_repeat-like_dom_sf"/>
</dbReference>
<accession>A0A6S7BHB5</accession>
<dbReference type="InterPro" id="IPR011047">
    <property type="entry name" value="Quinoprotein_ADH-like_sf"/>
</dbReference>
<dbReference type="SMART" id="SM00564">
    <property type="entry name" value="PQQ"/>
    <property type="match status" value="6"/>
</dbReference>
<dbReference type="SUPFAM" id="SSF50998">
    <property type="entry name" value="Quinoprotein alcohol dehydrogenase-like"/>
    <property type="match status" value="1"/>
</dbReference>
<dbReference type="GO" id="GO:0043165">
    <property type="term" value="P:Gram-negative-bacterium-type cell outer membrane assembly"/>
    <property type="evidence" value="ECO:0007669"/>
    <property type="project" value="UniProtKB-UniRule"/>
</dbReference>
<comment type="function">
    <text evidence="4">Part of the outer membrane protein assembly complex, which is involved in assembly and insertion of beta-barrel proteins into the outer membrane.</text>
</comment>
<feature type="domain" description="Pyrrolo-quinoline quinone repeat" evidence="5">
    <location>
        <begin position="107"/>
        <end position="338"/>
    </location>
</feature>
<keyword evidence="3 4" id="KW-0998">Cell outer membrane</keyword>
<evidence type="ECO:0000256" key="2">
    <source>
        <dbReference type="ARBA" id="ARBA00023136"/>
    </source>
</evidence>
<dbReference type="InterPro" id="IPR002372">
    <property type="entry name" value="PQQ_rpt_dom"/>
</dbReference>
<evidence type="ECO:0000256" key="4">
    <source>
        <dbReference type="HAMAP-Rule" id="MF_00923"/>
    </source>
</evidence>
<sequence length="412" mass="43379">MQLTGALARPIRFPIIQGLLKRMRYPTKVSIARAAHWLGNAVAMVSLASVLAACGGKPDPRRQPTPLTEFKPSLELKRVWTSSVGKGGRYLFQPIAIGTNVYAAGANGSVMKIDATSGKTVWSIKIDDDLSAGVGSDGTLTAVGALNGTVYVLGADGKQLWKANASGEIVTPPLVGNGFVLVRTIDGRITAFNADTGEQKWSFRNRAVPLNLRTTVGMIFATADAVLAGFPGGSMAAINLKTGDAYWQTPVSYPSGVTEVERINDVAGAPTLVGRETCAVTFQGRIGCFEAETGRPVWEQPFSSYGGLAADATAVVSTNDWSEVSLYDAATGQRVWQNSGLKSRTVTTPTIVGHAIVVGDGEGYLHFLARDTGAFVAREKTNSSGISAPAVVAGDTVVVQAHDGDIYAYRPQ</sequence>
<evidence type="ECO:0000259" key="5">
    <source>
        <dbReference type="Pfam" id="PF13360"/>
    </source>
</evidence>
<dbReference type="HAMAP" id="MF_00923">
    <property type="entry name" value="OM_assembly_BamB"/>
    <property type="match status" value="1"/>
</dbReference>
<dbReference type="InterPro" id="IPR017687">
    <property type="entry name" value="BamB"/>
</dbReference>
<comment type="similarity">
    <text evidence="4">Belongs to the BamB family.</text>
</comment>
<proteinExistence type="inferred from homology"/>
<evidence type="ECO:0000256" key="1">
    <source>
        <dbReference type="ARBA" id="ARBA00022729"/>
    </source>
</evidence>
<evidence type="ECO:0000256" key="3">
    <source>
        <dbReference type="ARBA" id="ARBA00023237"/>
    </source>
</evidence>
<comment type="subunit">
    <text evidence="4">Part of the Bam complex.</text>
</comment>
<dbReference type="NCBIfam" id="TIGR03300">
    <property type="entry name" value="assembly_YfgL"/>
    <property type="match status" value="1"/>
</dbReference>
<dbReference type="GO" id="GO:0051205">
    <property type="term" value="P:protein insertion into membrane"/>
    <property type="evidence" value="ECO:0007669"/>
    <property type="project" value="UniProtKB-UniRule"/>
</dbReference>
<protein>
    <recommendedName>
        <fullName evidence="4">Outer membrane protein assembly factor BamB</fullName>
    </recommendedName>
</protein>
<dbReference type="Proteomes" id="UP000494115">
    <property type="component" value="Unassembled WGS sequence"/>
</dbReference>
<dbReference type="PANTHER" id="PTHR34512:SF30">
    <property type="entry name" value="OUTER MEMBRANE PROTEIN ASSEMBLY FACTOR BAMB"/>
    <property type="match status" value="1"/>
</dbReference>
<evidence type="ECO:0000313" key="6">
    <source>
        <dbReference type="EMBL" id="CAB3798698.1"/>
    </source>
</evidence>
<gene>
    <name evidence="4 6" type="primary">bamB</name>
    <name evidence="6" type="ORF">LMG28138_04504</name>
</gene>
<dbReference type="AlphaFoldDB" id="A0A6S7BHB5"/>
<evidence type="ECO:0000313" key="7">
    <source>
        <dbReference type="Proteomes" id="UP000494115"/>
    </source>
</evidence>
<name>A0A6S7BHB5_9BURK</name>
<organism evidence="6 7">
    <name type="scientific">Pararobbsia alpina</name>
    <dbReference type="NCBI Taxonomy" id="621374"/>
    <lineage>
        <taxon>Bacteria</taxon>
        <taxon>Pseudomonadati</taxon>
        <taxon>Pseudomonadota</taxon>
        <taxon>Betaproteobacteria</taxon>
        <taxon>Burkholderiales</taxon>
        <taxon>Burkholderiaceae</taxon>
        <taxon>Pararobbsia</taxon>
    </lineage>
</organism>
<dbReference type="EMBL" id="CADIKM010000030">
    <property type="protein sequence ID" value="CAB3798698.1"/>
    <property type="molecule type" value="Genomic_DNA"/>
</dbReference>
<dbReference type="GO" id="GO:0009279">
    <property type="term" value="C:cell outer membrane"/>
    <property type="evidence" value="ECO:0007669"/>
    <property type="project" value="UniProtKB-SubCell"/>
</dbReference>
<dbReference type="PANTHER" id="PTHR34512">
    <property type="entry name" value="CELL SURFACE PROTEIN"/>
    <property type="match status" value="1"/>
</dbReference>